<keyword evidence="3" id="KW-0240">DNA-directed RNA polymerase</keyword>
<evidence type="ECO:0000313" key="3">
    <source>
        <dbReference type="EMBL" id="MBB5143918.1"/>
    </source>
</evidence>
<dbReference type="RefSeq" id="WP_183719851.1">
    <property type="nucleotide sequence ID" value="NZ_JACHGO010000005.1"/>
</dbReference>
<keyword evidence="4" id="KW-1185">Reference proteome</keyword>
<proteinExistence type="predicted"/>
<comment type="caution">
    <text evidence="3">The sequence shown here is derived from an EMBL/GenBank/DDBJ whole genome shotgun (WGS) entry which is preliminary data.</text>
</comment>
<keyword evidence="1" id="KW-0175">Coiled coil</keyword>
<dbReference type="GO" id="GO:0000428">
    <property type="term" value="C:DNA-directed RNA polymerase complex"/>
    <property type="evidence" value="ECO:0007669"/>
    <property type="project" value="UniProtKB-KW"/>
</dbReference>
<feature type="region of interest" description="Disordered" evidence="2">
    <location>
        <begin position="408"/>
        <end position="429"/>
    </location>
</feature>
<evidence type="ECO:0000256" key="2">
    <source>
        <dbReference type="SAM" id="MobiDB-lite"/>
    </source>
</evidence>
<accession>A0A7W8C1M3</accession>
<reference evidence="3 4" key="1">
    <citation type="submission" date="2020-08" db="EMBL/GenBank/DDBJ databases">
        <title>Genomic Encyclopedia of Type Strains, Phase IV (KMG-IV): sequencing the most valuable type-strain genomes for metagenomic binning, comparative biology and taxonomic classification.</title>
        <authorList>
            <person name="Goeker M."/>
        </authorList>
    </citation>
    <scope>NUCLEOTIDE SEQUENCE [LARGE SCALE GENOMIC DNA]</scope>
    <source>
        <strain evidence="3 4">DSM 11275</strain>
    </source>
</reference>
<evidence type="ECO:0000256" key="1">
    <source>
        <dbReference type="SAM" id="Coils"/>
    </source>
</evidence>
<name>A0A7W8C1M3_9BACT</name>
<organism evidence="3 4">
    <name type="scientific">Desulfovibrio intestinalis</name>
    <dbReference type="NCBI Taxonomy" id="58621"/>
    <lineage>
        <taxon>Bacteria</taxon>
        <taxon>Pseudomonadati</taxon>
        <taxon>Thermodesulfobacteriota</taxon>
        <taxon>Desulfovibrionia</taxon>
        <taxon>Desulfovibrionales</taxon>
        <taxon>Desulfovibrionaceae</taxon>
        <taxon>Desulfovibrio</taxon>
    </lineage>
</organism>
<sequence length="429" mass="46632">MARKKAKALPQPEPEMFTIYGDIIQETEEAILLACNGDEVWLAKSEIEYAGERGDINVEVTLPDWLAEDKGLVDGQGYVKAFGEGEEAASEPASQSTVSITLTIHAVSEDGEAATVEDRHGNTADLATTDFTHDADSLNIGDTLLCSVLASAIEPTDLCPDEVSSEEAVADAPGTWRKHDVHWLKRDTCTKAFPLSDEDKIALGKEMSAAQARIDMLEDELADTRKEYKAKIDAEQKRLSKAAAEFRRGKTEPQDVLCDVYQDFDSGELVYVTADDVAEEIMRRPMTTDERRPTLFDGPPDSGKGHSAPLGEDPRKKGTTEQTPQTWGHTCINCARIDDAADGTQAEECANCAQTVEGGLDNWTPRRECPTCNYKSMAVTMPPCSTCMRNPEAADGASDDNWITDGVNEVPAEQPPVALEPSATESAIQ</sequence>
<evidence type="ECO:0000313" key="4">
    <source>
        <dbReference type="Proteomes" id="UP000539075"/>
    </source>
</evidence>
<keyword evidence="3" id="KW-0804">Transcription</keyword>
<feature type="region of interest" description="Disordered" evidence="2">
    <location>
        <begin position="284"/>
        <end position="325"/>
    </location>
</feature>
<dbReference type="AlphaFoldDB" id="A0A7W8C1M3"/>
<gene>
    <name evidence="3" type="ORF">HNQ38_002018</name>
</gene>
<protein>
    <submittedName>
        <fullName evidence="3">DNA-directed RNA polymerase subunit RPC12/RpoP</fullName>
    </submittedName>
</protein>
<dbReference type="EMBL" id="JACHGO010000005">
    <property type="protein sequence ID" value="MBB5143918.1"/>
    <property type="molecule type" value="Genomic_DNA"/>
</dbReference>
<feature type="coiled-coil region" evidence="1">
    <location>
        <begin position="200"/>
        <end position="245"/>
    </location>
</feature>
<feature type="compositionally biased region" description="Basic and acidic residues" evidence="2">
    <location>
        <begin position="284"/>
        <end position="294"/>
    </location>
</feature>
<dbReference type="Proteomes" id="UP000539075">
    <property type="component" value="Unassembled WGS sequence"/>
</dbReference>